<feature type="region of interest" description="Disordered" evidence="8">
    <location>
        <begin position="56"/>
        <end position="99"/>
    </location>
</feature>
<feature type="compositionally biased region" description="Basic and acidic residues" evidence="8">
    <location>
        <begin position="407"/>
        <end position="426"/>
    </location>
</feature>
<dbReference type="Gene3D" id="2.40.30.170">
    <property type="match status" value="2"/>
</dbReference>
<feature type="domain" description="Multidrug resistance protein MdtA-like alpha-helical hairpin" evidence="9">
    <location>
        <begin position="169"/>
        <end position="236"/>
    </location>
</feature>
<evidence type="ECO:0000313" key="14">
    <source>
        <dbReference type="Proteomes" id="UP001368500"/>
    </source>
</evidence>
<accession>A0ABU9B914</accession>
<keyword evidence="3" id="KW-0813">Transport</keyword>
<feature type="compositionally biased region" description="Basic and acidic residues" evidence="8">
    <location>
        <begin position="460"/>
        <end position="472"/>
    </location>
</feature>
<keyword evidence="6" id="KW-0472">Membrane</keyword>
<keyword evidence="5" id="KW-0997">Cell inner membrane</keyword>
<feature type="region of interest" description="Disordered" evidence="8">
    <location>
        <begin position="1"/>
        <end position="35"/>
    </location>
</feature>
<gene>
    <name evidence="13" type="ORF">AACH11_06035</name>
</gene>
<dbReference type="PANTHER" id="PTHR30469">
    <property type="entry name" value="MULTIDRUG RESISTANCE PROTEIN MDTA"/>
    <property type="match status" value="1"/>
</dbReference>
<dbReference type="Pfam" id="PF25967">
    <property type="entry name" value="RND-MFP_C"/>
    <property type="match status" value="1"/>
</dbReference>
<keyword evidence="14" id="KW-1185">Reference proteome</keyword>
<feature type="domain" description="Multidrug resistance protein MdtA-like beta-barrel" evidence="11">
    <location>
        <begin position="472"/>
        <end position="516"/>
    </location>
</feature>
<dbReference type="NCBIfam" id="TIGR01730">
    <property type="entry name" value="RND_mfp"/>
    <property type="match status" value="2"/>
</dbReference>
<evidence type="ECO:0000256" key="2">
    <source>
        <dbReference type="ARBA" id="ARBA00009477"/>
    </source>
</evidence>
<dbReference type="PANTHER" id="PTHR30469:SF36">
    <property type="entry name" value="BLL3903 PROTEIN"/>
    <property type="match status" value="1"/>
</dbReference>
<dbReference type="InterPro" id="IPR006143">
    <property type="entry name" value="RND_pump_MFP"/>
</dbReference>
<dbReference type="Pfam" id="PF25917">
    <property type="entry name" value="BSH_RND"/>
    <property type="match status" value="1"/>
</dbReference>
<evidence type="ECO:0000256" key="3">
    <source>
        <dbReference type="ARBA" id="ARBA00022448"/>
    </source>
</evidence>
<feature type="region of interest" description="Disordered" evidence="8">
    <location>
        <begin position="309"/>
        <end position="394"/>
    </location>
</feature>
<feature type="compositionally biased region" description="Low complexity" evidence="8">
    <location>
        <begin position="604"/>
        <end position="651"/>
    </location>
</feature>
<feature type="coiled-coil region" evidence="7">
    <location>
        <begin position="169"/>
        <end position="196"/>
    </location>
</feature>
<evidence type="ECO:0000259" key="11">
    <source>
        <dbReference type="Pfam" id="PF25944"/>
    </source>
</evidence>
<comment type="similarity">
    <text evidence="2">Belongs to the membrane fusion protein (MFP) (TC 8.A.1) family.</text>
</comment>
<reference evidence="13 14" key="1">
    <citation type="submission" date="2024-04" db="EMBL/GenBank/DDBJ databases">
        <title>Novel species of the genus Ideonella isolated from streams.</title>
        <authorList>
            <person name="Lu H."/>
        </authorList>
    </citation>
    <scope>NUCLEOTIDE SEQUENCE [LARGE SCALE GENOMIC DNA]</scope>
    <source>
        <strain evidence="13 14">BYS139W</strain>
    </source>
</reference>
<keyword evidence="4" id="KW-1003">Cell membrane</keyword>
<comment type="caution">
    <text evidence="13">The sequence shown here is derived from an EMBL/GenBank/DDBJ whole genome shotgun (WGS) entry which is preliminary data.</text>
</comment>
<dbReference type="RefSeq" id="WP_341373304.1">
    <property type="nucleotide sequence ID" value="NZ_JBBUTF010000005.1"/>
</dbReference>
<evidence type="ECO:0000259" key="12">
    <source>
        <dbReference type="Pfam" id="PF25967"/>
    </source>
</evidence>
<dbReference type="SUPFAM" id="SSF111369">
    <property type="entry name" value="HlyD-like secretion proteins"/>
    <property type="match status" value="2"/>
</dbReference>
<evidence type="ECO:0000256" key="8">
    <source>
        <dbReference type="SAM" id="MobiDB-lite"/>
    </source>
</evidence>
<sequence length="651" mass="62425">MSDRSACAQPPSPRTAIVHAAGGPGADTPLERRPLGPRLLAGLGCALLLASCGGGAGGGGGGGERTGTDAPAAAASASPPSAAGSGTAGASAPAAAASAPPVSVTVVKAQARAYPVTLDLSGTVSALSAVEVRPQISAPVARVHVQEGQTVRAGQPLFTLEAKADEVALRKAEAQVQKDQATLADAQRQLARQQELLARGFISQGAVDTAQANVAAQQATLAADRAAVDAVRVQLGHARIVAPAGGRVGQINVWPGSLVTPTGAVLLTVTRMDPVTVSFALPQRHLPDALAALQRGDAPVLALLKPEAAGEGRGGRGGGGGGGAGAGSGSGSGGGNGAAAGAGGRGDAPSGPGATGSPAASAGSTVAGTANSPAATHPAAASAPAGAASGTGRGAAGVLCAAPKAERLLADEGDRPRAGGSRRDDGTPPGPRTAPPAAARATPAAHGPATAASGPAADGARPRPDKPADDGRRCGVLRFIDSQVDAATGTVKAKALFANADQALWPGAYVPLRLQLRTLERAIVVPQAAIVQGARGASVFVVDAEGRAEQRPVQLLLSAGTDAVLSGLKPGEQVVLDGRQNVRPGSKLVIRPADGGGRGGRDGGSPSAGAASASAAAGAGADGRPATATATATGSASGPAPAGAAANARGG</sequence>
<dbReference type="EMBL" id="JBBUTF010000005">
    <property type="protein sequence ID" value="MEK8025517.1"/>
    <property type="molecule type" value="Genomic_DNA"/>
</dbReference>
<dbReference type="InterPro" id="IPR058626">
    <property type="entry name" value="MdtA-like_b-barrel"/>
</dbReference>
<evidence type="ECO:0000256" key="5">
    <source>
        <dbReference type="ARBA" id="ARBA00022519"/>
    </source>
</evidence>
<organism evidence="13 14">
    <name type="scientific">Pseudaquabacterium rugosum</name>
    <dbReference type="NCBI Taxonomy" id="2984194"/>
    <lineage>
        <taxon>Bacteria</taxon>
        <taxon>Pseudomonadati</taxon>
        <taxon>Pseudomonadota</taxon>
        <taxon>Betaproteobacteria</taxon>
        <taxon>Burkholderiales</taxon>
        <taxon>Sphaerotilaceae</taxon>
        <taxon>Pseudaquabacterium</taxon>
    </lineage>
</organism>
<dbReference type="Gene3D" id="1.10.287.470">
    <property type="entry name" value="Helix hairpin bin"/>
    <property type="match status" value="1"/>
</dbReference>
<feature type="compositionally biased region" description="Gly residues" evidence="8">
    <location>
        <begin position="315"/>
        <end position="346"/>
    </location>
</feature>
<feature type="region of interest" description="Disordered" evidence="8">
    <location>
        <begin position="585"/>
        <end position="651"/>
    </location>
</feature>
<feature type="region of interest" description="Disordered" evidence="8">
    <location>
        <begin position="407"/>
        <end position="472"/>
    </location>
</feature>
<evidence type="ECO:0000256" key="6">
    <source>
        <dbReference type="ARBA" id="ARBA00023136"/>
    </source>
</evidence>
<evidence type="ECO:0000256" key="4">
    <source>
        <dbReference type="ARBA" id="ARBA00022475"/>
    </source>
</evidence>
<dbReference type="InterPro" id="IPR058625">
    <property type="entry name" value="MdtA-like_BSH"/>
</dbReference>
<feature type="domain" description="Multidrug resistance protein MdtA-like C-terminal permuted SH3" evidence="12">
    <location>
        <begin position="522"/>
        <end position="580"/>
    </location>
</feature>
<dbReference type="InterPro" id="IPR058624">
    <property type="entry name" value="MdtA-like_HH"/>
</dbReference>
<feature type="domain" description="Multidrug resistance protein MdtA-like barrel-sandwich hybrid" evidence="10">
    <location>
        <begin position="129"/>
        <end position="262"/>
    </location>
</feature>
<evidence type="ECO:0000256" key="1">
    <source>
        <dbReference type="ARBA" id="ARBA00004236"/>
    </source>
</evidence>
<dbReference type="Pfam" id="PF25944">
    <property type="entry name" value="Beta-barrel_RND"/>
    <property type="match status" value="1"/>
</dbReference>
<evidence type="ECO:0000256" key="7">
    <source>
        <dbReference type="SAM" id="Coils"/>
    </source>
</evidence>
<name>A0ABU9B914_9BURK</name>
<comment type="subcellular location">
    <subcellularLocation>
        <location evidence="1">Cell membrane</location>
    </subcellularLocation>
</comment>
<evidence type="ECO:0000259" key="10">
    <source>
        <dbReference type="Pfam" id="PF25917"/>
    </source>
</evidence>
<feature type="compositionally biased region" description="Gly residues" evidence="8">
    <location>
        <begin position="56"/>
        <end position="65"/>
    </location>
</feature>
<proteinExistence type="inferred from homology"/>
<dbReference type="Proteomes" id="UP001368500">
    <property type="component" value="Unassembled WGS sequence"/>
</dbReference>
<dbReference type="Pfam" id="PF25876">
    <property type="entry name" value="HH_MFP_RND"/>
    <property type="match status" value="1"/>
</dbReference>
<dbReference type="InterPro" id="IPR058627">
    <property type="entry name" value="MdtA-like_C"/>
</dbReference>
<feature type="compositionally biased region" description="Low complexity" evidence="8">
    <location>
        <begin position="435"/>
        <end position="459"/>
    </location>
</feature>
<dbReference type="Gene3D" id="2.40.420.20">
    <property type="match status" value="1"/>
</dbReference>
<feature type="compositionally biased region" description="Low complexity" evidence="8">
    <location>
        <begin position="347"/>
        <end position="388"/>
    </location>
</feature>
<keyword evidence="7" id="KW-0175">Coiled coil</keyword>
<feature type="compositionally biased region" description="Low complexity" evidence="8">
    <location>
        <begin position="68"/>
        <end position="99"/>
    </location>
</feature>
<dbReference type="Gene3D" id="2.40.50.100">
    <property type="match status" value="1"/>
</dbReference>
<evidence type="ECO:0000259" key="9">
    <source>
        <dbReference type="Pfam" id="PF25876"/>
    </source>
</evidence>
<evidence type="ECO:0000313" key="13">
    <source>
        <dbReference type="EMBL" id="MEK8025517.1"/>
    </source>
</evidence>
<protein>
    <submittedName>
        <fullName evidence="13">Efflux RND transporter periplasmic adaptor subunit</fullName>
    </submittedName>
</protein>